<evidence type="ECO:0000313" key="5">
    <source>
        <dbReference type="Proteomes" id="UP000024816"/>
    </source>
</evidence>
<keyword evidence="1" id="KW-0732">Signal</keyword>
<dbReference type="Proteomes" id="UP000024816">
    <property type="component" value="Unassembled WGS sequence"/>
</dbReference>
<evidence type="ECO:0000259" key="3">
    <source>
        <dbReference type="Pfam" id="PF19838"/>
    </source>
</evidence>
<dbReference type="RefSeq" id="WP_035582468.1">
    <property type="nucleotide sequence ID" value="NZ_ARYJ01000007.1"/>
</dbReference>
<dbReference type="EMBL" id="ARYJ01000007">
    <property type="protein sequence ID" value="KCZ87665.1"/>
    <property type="molecule type" value="Genomic_DNA"/>
</dbReference>
<evidence type="ECO:0000256" key="1">
    <source>
        <dbReference type="HAMAP-Rule" id="MF_01411"/>
    </source>
</evidence>
<evidence type="ECO:0000259" key="2">
    <source>
        <dbReference type="Pfam" id="PF04453"/>
    </source>
</evidence>
<comment type="subunit">
    <text evidence="1">Component of the lipopolysaccharide transport and assembly complex.</text>
</comment>
<feature type="chain" id="PRO_5008980164" description="LPS-assembly protein LptD" evidence="1">
    <location>
        <begin position="24"/>
        <end position="728"/>
    </location>
</feature>
<dbReference type="PANTHER" id="PTHR30189">
    <property type="entry name" value="LPS-ASSEMBLY PROTEIN"/>
    <property type="match status" value="1"/>
</dbReference>
<dbReference type="Gene3D" id="2.60.450.10">
    <property type="entry name" value="Lipopolysaccharide (LPS) transport protein A like domain"/>
    <property type="match status" value="1"/>
</dbReference>
<dbReference type="Pfam" id="PF04453">
    <property type="entry name" value="LptD"/>
    <property type="match status" value="1"/>
</dbReference>
<dbReference type="InterPro" id="IPR020889">
    <property type="entry name" value="LipoPS_assembly_LptD"/>
</dbReference>
<dbReference type="InterPro" id="IPR045659">
    <property type="entry name" value="LptD_2"/>
</dbReference>
<feature type="signal peptide" evidence="1">
    <location>
        <begin position="1"/>
        <end position="23"/>
    </location>
</feature>
<dbReference type="OrthoDB" id="9760225at2"/>
<comment type="caution">
    <text evidence="1">Lacks conserved residue(s) required for the propagation of feature annotation.</text>
</comment>
<dbReference type="InterPro" id="IPR050218">
    <property type="entry name" value="LptD"/>
</dbReference>
<dbReference type="Pfam" id="PF19838">
    <property type="entry name" value="LptD_2"/>
    <property type="match status" value="1"/>
</dbReference>
<keyword evidence="1" id="KW-0998">Cell outer membrane</keyword>
<name>A0A059FAM0_9PROT</name>
<comment type="caution">
    <text evidence="4">The sequence shown here is derived from an EMBL/GenBank/DDBJ whole genome shotgun (WGS) entry which is preliminary data.</text>
</comment>
<proteinExistence type="inferred from homology"/>
<comment type="similarity">
    <text evidence="1">Belongs to the LptD family.</text>
</comment>
<keyword evidence="1" id="KW-0472">Membrane</keyword>
<organism evidence="4 5">
    <name type="scientific">Hyphomonas jannaschiana VP2</name>
    <dbReference type="NCBI Taxonomy" id="1280952"/>
    <lineage>
        <taxon>Bacteria</taxon>
        <taxon>Pseudomonadati</taxon>
        <taxon>Pseudomonadota</taxon>
        <taxon>Alphaproteobacteria</taxon>
        <taxon>Hyphomonadales</taxon>
        <taxon>Hyphomonadaceae</taxon>
        <taxon>Hyphomonas</taxon>
    </lineage>
</organism>
<dbReference type="STRING" id="1280952.HJA_11714"/>
<protein>
    <recommendedName>
        <fullName evidence="1">LPS-assembly protein LptD</fullName>
    </recommendedName>
</protein>
<dbReference type="GO" id="GO:1990351">
    <property type="term" value="C:transporter complex"/>
    <property type="evidence" value="ECO:0007669"/>
    <property type="project" value="TreeGrafter"/>
</dbReference>
<dbReference type="HAMAP" id="MF_01411">
    <property type="entry name" value="LPS_assembly_LptD"/>
    <property type="match status" value="1"/>
</dbReference>
<dbReference type="GO" id="GO:0043165">
    <property type="term" value="P:Gram-negative-bacterium-type cell outer membrane assembly"/>
    <property type="evidence" value="ECO:0007669"/>
    <property type="project" value="UniProtKB-UniRule"/>
</dbReference>
<evidence type="ECO:0000313" key="4">
    <source>
        <dbReference type="EMBL" id="KCZ87665.1"/>
    </source>
</evidence>
<reference evidence="4 5" key="1">
    <citation type="journal article" date="2014" name="Antonie Van Leeuwenhoek">
        <title>Hyphomonas beringensis sp. nov. and Hyphomonas chukchiensis sp. nov., isolated from surface seawater of the Bering Sea and Chukchi Sea.</title>
        <authorList>
            <person name="Li C."/>
            <person name="Lai Q."/>
            <person name="Li G."/>
            <person name="Dong C."/>
            <person name="Wang J."/>
            <person name="Liao Y."/>
            <person name="Shao Z."/>
        </authorList>
    </citation>
    <scope>NUCLEOTIDE SEQUENCE [LARGE SCALE GENOMIC DNA]</scope>
    <source>
        <strain evidence="4 5">VP2</strain>
    </source>
</reference>
<accession>A0A059FAM0</accession>
<feature type="domain" description="LptD C-terminal" evidence="2">
    <location>
        <begin position="293"/>
        <end position="654"/>
    </location>
</feature>
<keyword evidence="5" id="KW-1185">Reference proteome</keyword>
<dbReference type="PATRIC" id="fig|1280952.3.peg.2342"/>
<sequence length="728" mass="81451" precursor="true">MANWYHYAAALALAASPSFGAIAQETSAPDTTANSEQVVLEADYVYELRDENSIVAEGNVEALYDGRILRADRLVYNRTTERVRATGNVVIIDTDGSQQFSDEVEVGSNLSDGYAIGYSARLTDGSTIVANSAIRQSDGINAMDQVIYTACPICEAKGQTPTWSLRARRAVLDQETQMISYRDAVLEVMGIPVFYFPYLAHPDPTSDRRSGLMIPSAGFSSKLGAFYQQPYYWAISDSSDLTIAPLITENVNPMLELDYRKRFYSGAININTSITREKDFDSDGQKFGEEKWRGHLYGSGRFALTEEWQWGFGVETQTDDLYDRRYDIDGQGDKRGIYQSQPRRLLSQLYAVGQGDSYYTDVSLLSIQGLRGSDADGSLPTVTPLLFSEKYWDLGDYGFASVNASTAILRRDVGDDSQRVSVGADWSTYKILPGGFTFEPFAELRGDYYQLDQRGIEDDNASRLVGNAGTRIAYPMIRPGKTVDIMLEPEVMAAWGTSNSNDPIIPNEDALLFEMDETVLFDANTVAGYDLYEGDGKISAGLTARAVWKDGPELSATVGRRWRSRPDPSFEKVTNLDGTTSDWVAAATADFGKALRIDTRVRLDQDGLELNRIDTRLSTQSSRWRATGQYYKISERLNPNQEEDEGFFMTGEFRITERYSFIYGQLRDIANDRNARKDFGIAYEDDCSRLELVYSRTELQDRTQGPSENIQIRFSLKTLGQFGSSDFD</sequence>
<comment type="subcellular location">
    <subcellularLocation>
        <location evidence="1">Cell outer membrane</location>
    </subcellularLocation>
</comment>
<dbReference type="InterPro" id="IPR007543">
    <property type="entry name" value="LptD_C"/>
</dbReference>
<feature type="domain" description="LPS-assembly protein LptD central" evidence="3">
    <location>
        <begin position="184"/>
        <end position="281"/>
    </location>
</feature>
<gene>
    <name evidence="1" type="primary">lptD</name>
    <name evidence="4" type="ORF">HJA_11714</name>
</gene>
<comment type="function">
    <text evidence="1">Involved in the assembly of lipopolysaccharide (LPS) at the surface of the outer membrane.</text>
</comment>
<dbReference type="PANTHER" id="PTHR30189:SF1">
    <property type="entry name" value="LPS-ASSEMBLY PROTEIN LPTD"/>
    <property type="match status" value="1"/>
</dbReference>
<dbReference type="GO" id="GO:0009279">
    <property type="term" value="C:cell outer membrane"/>
    <property type="evidence" value="ECO:0007669"/>
    <property type="project" value="UniProtKB-SubCell"/>
</dbReference>
<dbReference type="GO" id="GO:0015920">
    <property type="term" value="P:lipopolysaccharide transport"/>
    <property type="evidence" value="ECO:0007669"/>
    <property type="project" value="InterPro"/>
</dbReference>
<dbReference type="AlphaFoldDB" id="A0A059FAM0"/>
<dbReference type="eggNOG" id="COG1452">
    <property type="taxonomic scope" value="Bacteria"/>
</dbReference>